<dbReference type="HOGENOM" id="CLU_3344168_0_0_5"/>
<accession>A0A067Z0M0</accession>
<dbReference type="KEGG" id="goy:GLS_c01740"/>
<evidence type="ECO:0000313" key="1">
    <source>
        <dbReference type="EMBL" id="AHK70101.1"/>
    </source>
</evidence>
<name>A0A067Z0M0_GLUOY</name>
<dbReference type="EMBL" id="CP004373">
    <property type="protein sequence ID" value="AHK70101.1"/>
    <property type="molecule type" value="Genomic_DNA"/>
</dbReference>
<protein>
    <submittedName>
        <fullName evidence="1">Uncharacterized protein</fullName>
    </submittedName>
</protein>
<organism evidence="1 2">
    <name type="scientific">Gluconobacter oxydans DSM 3504</name>
    <dbReference type="NCBI Taxonomy" id="1288313"/>
    <lineage>
        <taxon>Bacteria</taxon>
        <taxon>Pseudomonadati</taxon>
        <taxon>Pseudomonadota</taxon>
        <taxon>Alphaproteobacteria</taxon>
        <taxon>Acetobacterales</taxon>
        <taxon>Acetobacteraceae</taxon>
        <taxon>Gluconobacter</taxon>
    </lineage>
</organism>
<reference evidence="1 2" key="1">
    <citation type="journal article" date="2015" name="Appl. Microbiol. Biotechnol.">
        <title>The consequence of an additional NADH dehydrogenase paralog on the growth of Gluconobacter oxydans DSM3504.</title>
        <authorList>
            <person name="Kostner D."/>
            <person name="Luchterhand B."/>
            <person name="Junker A."/>
            <person name="Volland S."/>
            <person name="Daniel R."/>
            <person name="Buchs J."/>
            <person name="Liebl W."/>
            <person name="Ehrenreich A."/>
        </authorList>
    </citation>
    <scope>NUCLEOTIDE SEQUENCE [LARGE SCALE GENOMIC DNA]</scope>
    <source>
        <strain evidence="1">DSM 3504</strain>
    </source>
</reference>
<dbReference type="AlphaFoldDB" id="A0A067Z0M0"/>
<evidence type="ECO:0000313" key="2">
    <source>
        <dbReference type="Proteomes" id="UP000031656"/>
    </source>
</evidence>
<dbReference type="Proteomes" id="UP000031656">
    <property type="component" value="Chromosome"/>
</dbReference>
<proteinExistence type="predicted"/>
<gene>
    <name evidence="1" type="ORF">GLS_c01740</name>
</gene>
<sequence length="37" mass="4411">MRLLVIWLGLDWDIMGFHGTSNRYRPKTAENCDIFKI</sequence>